<feature type="transmembrane region" description="Helical" evidence="2">
    <location>
        <begin position="132"/>
        <end position="149"/>
    </location>
</feature>
<evidence type="ECO:0000256" key="2">
    <source>
        <dbReference type="SAM" id="Phobius"/>
    </source>
</evidence>
<gene>
    <name evidence="4" type="ORF">ENS64_10435</name>
</gene>
<evidence type="ECO:0000313" key="4">
    <source>
        <dbReference type="EMBL" id="HGT39661.1"/>
    </source>
</evidence>
<evidence type="ECO:0000256" key="1">
    <source>
        <dbReference type="SAM" id="Coils"/>
    </source>
</evidence>
<evidence type="ECO:0000256" key="3">
    <source>
        <dbReference type="SAM" id="SignalP"/>
    </source>
</evidence>
<dbReference type="PROSITE" id="PS51257">
    <property type="entry name" value="PROKAR_LIPOPROTEIN"/>
    <property type="match status" value="1"/>
</dbReference>
<sequence length="177" mass="19995">MPYRVGASIAVSVIVLACLSGCGGSTQNETVRGLQEENKVLREQVGNLQKQVTELKAENESRKATIAKEFEDRLAKVRLLHEEKVKQLEGQIAGLMLELGAVRQEKLTLQEIIDQRPRLQDASQTRFGIERTIWMVLVVLPLLILFMVASKYHKLRGQLNVHVVQQASTLRRLERVS</sequence>
<dbReference type="EMBL" id="DSVQ01000012">
    <property type="protein sequence ID" value="HGT39661.1"/>
    <property type="molecule type" value="Genomic_DNA"/>
</dbReference>
<accession>A0A7C4QIH4</accession>
<dbReference type="AlphaFoldDB" id="A0A7C4QIH4"/>
<protein>
    <submittedName>
        <fullName evidence="4">Uncharacterized protein</fullName>
    </submittedName>
</protein>
<proteinExistence type="predicted"/>
<organism evidence="4">
    <name type="scientific">Schlesneria paludicola</name>
    <dbReference type="NCBI Taxonomy" id="360056"/>
    <lineage>
        <taxon>Bacteria</taxon>
        <taxon>Pseudomonadati</taxon>
        <taxon>Planctomycetota</taxon>
        <taxon>Planctomycetia</taxon>
        <taxon>Planctomycetales</taxon>
        <taxon>Planctomycetaceae</taxon>
        <taxon>Schlesneria</taxon>
    </lineage>
</organism>
<keyword evidence="3" id="KW-0732">Signal</keyword>
<feature type="chain" id="PRO_5027811594" evidence="3">
    <location>
        <begin position="18"/>
        <end position="177"/>
    </location>
</feature>
<keyword evidence="2" id="KW-0472">Membrane</keyword>
<feature type="coiled-coil region" evidence="1">
    <location>
        <begin position="31"/>
        <end position="105"/>
    </location>
</feature>
<comment type="caution">
    <text evidence="4">The sequence shown here is derived from an EMBL/GenBank/DDBJ whole genome shotgun (WGS) entry which is preliminary data.</text>
</comment>
<feature type="signal peptide" evidence="3">
    <location>
        <begin position="1"/>
        <end position="17"/>
    </location>
</feature>
<keyword evidence="1" id="KW-0175">Coiled coil</keyword>
<reference evidence="4" key="1">
    <citation type="journal article" date="2020" name="mSystems">
        <title>Genome- and Community-Level Interaction Insights into Carbon Utilization and Element Cycling Functions of Hydrothermarchaeota in Hydrothermal Sediment.</title>
        <authorList>
            <person name="Zhou Z."/>
            <person name="Liu Y."/>
            <person name="Xu W."/>
            <person name="Pan J."/>
            <person name="Luo Z.H."/>
            <person name="Li M."/>
        </authorList>
    </citation>
    <scope>NUCLEOTIDE SEQUENCE [LARGE SCALE GENOMIC DNA]</scope>
    <source>
        <strain evidence="4">SpSt-508</strain>
    </source>
</reference>
<keyword evidence="2" id="KW-1133">Transmembrane helix</keyword>
<keyword evidence="2" id="KW-0812">Transmembrane</keyword>
<name>A0A7C4QIH4_9PLAN</name>